<name>A0ABP4EZR5_9ACTN</name>
<evidence type="ECO:0000313" key="6">
    <source>
        <dbReference type="Proteomes" id="UP001499979"/>
    </source>
</evidence>
<accession>A0ABP4EZR5</accession>
<dbReference type="Proteomes" id="UP001499979">
    <property type="component" value="Unassembled WGS sequence"/>
</dbReference>
<keyword evidence="1 3" id="KW-0378">Hydrolase</keyword>
<dbReference type="SUPFAM" id="SSF51445">
    <property type="entry name" value="(Trans)glycosidases"/>
    <property type="match status" value="1"/>
</dbReference>
<dbReference type="Gene3D" id="3.20.20.80">
    <property type="entry name" value="Glycosidases"/>
    <property type="match status" value="1"/>
</dbReference>
<dbReference type="PROSITE" id="PS51257">
    <property type="entry name" value="PROKAR_LIPOPROTEIN"/>
    <property type="match status" value="1"/>
</dbReference>
<evidence type="ECO:0000256" key="2">
    <source>
        <dbReference type="ARBA" id="ARBA00023295"/>
    </source>
</evidence>
<organism evidence="5 6">
    <name type="scientific">Nocardioides aquiterrae</name>
    <dbReference type="NCBI Taxonomy" id="203799"/>
    <lineage>
        <taxon>Bacteria</taxon>
        <taxon>Bacillati</taxon>
        <taxon>Actinomycetota</taxon>
        <taxon>Actinomycetes</taxon>
        <taxon>Propionibacteriales</taxon>
        <taxon>Nocardioidaceae</taxon>
        <taxon>Nocardioides</taxon>
    </lineage>
</organism>
<keyword evidence="2 3" id="KW-0326">Glycosidase</keyword>
<dbReference type="PANTHER" id="PTHR34142">
    <property type="entry name" value="ENDO-BETA-1,4-GLUCANASE A"/>
    <property type="match status" value="1"/>
</dbReference>
<keyword evidence="6" id="KW-1185">Reference proteome</keyword>
<dbReference type="Pfam" id="PF00150">
    <property type="entry name" value="Cellulase"/>
    <property type="match status" value="1"/>
</dbReference>
<dbReference type="InterPro" id="IPR017853">
    <property type="entry name" value="GH"/>
</dbReference>
<evidence type="ECO:0000259" key="4">
    <source>
        <dbReference type="Pfam" id="PF00150"/>
    </source>
</evidence>
<comment type="similarity">
    <text evidence="3">Belongs to the glycosyl hydrolase 5 (cellulase A) family.</text>
</comment>
<proteinExistence type="inferred from homology"/>
<evidence type="ECO:0000256" key="1">
    <source>
        <dbReference type="ARBA" id="ARBA00022801"/>
    </source>
</evidence>
<reference evidence="6" key="1">
    <citation type="journal article" date="2019" name="Int. J. Syst. Evol. Microbiol.">
        <title>The Global Catalogue of Microorganisms (GCM) 10K type strain sequencing project: providing services to taxonomists for standard genome sequencing and annotation.</title>
        <authorList>
            <consortium name="The Broad Institute Genomics Platform"/>
            <consortium name="The Broad Institute Genome Sequencing Center for Infectious Disease"/>
            <person name="Wu L."/>
            <person name="Ma J."/>
        </authorList>
    </citation>
    <scope>NUCLEOTIDE SEQUENCE [LARGE SCALE GENOMIC DNA]</scope>
    <source>
        <strain evidence="6">JCM 11813</strain>
    </source>
</reference>
<gene>
    <name evidence="5" type="ORF">GCM10009606_16590</name>
</gene>
<dbReference type="PANTHER" id="PTHR34142:SF1">
    <property type="entry name" value="GLYCOSIDE HYDROLASE FAMILY 5 DOMAIN-CONTAINING PROTEIN"/>
    <property type="match status" value="1"/>
</dbReference>
<sequence>MRHVLRHARWIVLAVVVVLVSCGALYTQLNSPIASLASPDTGAPHPVVEGNRIVDARSGREFVPRGVNWSSFEYACAQGWGYSALDNVVARDPYATEAKMIAKWGVNTVRLPLNQDCWLGTRGAPVSDQHVERSVEGYRSEVHQFVAALNDEGIVAVLDLHSRKRIGQPEFGNLAMPDSESIAFWTSVADEYAGNPSVLFDAFNEPYSRYNAGGTRYLFDLTWKCWRDGGCRAPAVDDQTASAGQVTYAVQGMAAVVAAIRNAGAEQPVLLGGLDYANDLSHWLEFAPDDDQLIAAFHSYDFKRCADQDCWNGILDPLADSVPVLTTELGAEHPEKGYVGRYLDWADAHNIGALFWVWADHPADPMALVTNERGRPTAYGTAARNWLTGHAG</sequence>
<dbReference type="RefSeq" id="WP_343907025.1">
    <property type="nucleotide sequence ID" value="NZ_BAAAJE010000006.1"/>
</dbReference>
<comment type="caution">
    <text evidence="5">The sequence shown here is derived from an EMBL/GenBank/DDBJ whole genome shotgun (WGS) entry which is preliminary data.</text>
</comment>
<evidence type="ECO:0000256" key="3">
    <source>
        <dbReference type="RuleBase" id="RU361153"/>
    </source>
</evidence>
<dbReference type="InterPro" id="IPR001547">
    <property type="entry name" value="Glyco_hydro_5"/>
</dbReference>
<feature type="domain" description="Glycoside hydrolase family 5" evidence="4">
    <location>
        <begin position="95"/>
        <end position="360"/>
    </location>
</feature>
<evidence type="ECO:0000313" key="5">
    <source>
        <dbReference type="EMBL" id="GAA1137299.1"/>
    </source>
</evidence>
<protein>
    <recommendedName>
        <fullName evidence="4">Glycoside hydrolase family 5 domain-containing protein</fullName>
    </recommendedName>
</protein>
<dbReference type="EMBL" id="BAAAJE010000006">
    <property type="protein sequence ID" value="GAA1137299.1"/>
    <property type="molecule type" value="Genomic_DNA"/>
</dbReference>